<comment type="caution">
    <text evidence="3">The sequence shown here is derived from an EMBL/GenBank/DDBJ whole genome shotgun (WGS) entry which is preliminary data.</text>
</comment>
<name>A0AAV6NE58_9ROSI</name>
<sequence length="171" mass="17787">MDNDDIVFLMAPIMIMVFSFGGFSLFVVTLCCKWRELQKMNNGGAVYGGGAGKIIIVVDQNGNPIGGTNFPAGCGNVGSLNIGGEFRYDRIYGGGPEVVVPTVGEVMKCQSCSSCGCTHGGSAGVDSVDSVTQETVAGGAVGGEGNMQSSKVKLRHKKKIGRRRQGSLVES</sequence>
<feature type="compositionally biased region" description="Basic residues" evidence="1">
    <location>
        <begin position="152"/>
        <end position="165"/>
    </location>
</feature>
<feature type="non-terminal residue" evidence="3">
    <location>
        <position position="1"/>
    </location>
</feature>
<evidence type="ECO:0000313" key="3">
    <source>
        <dbReference type="EMBL" id="KAG6595346.1"/>
    </source>
</evidence>
<evidence type="ECO:0000256" key="1">
    <source>
        <dbReference type="SAM" id="MobiDB-lite"/>
    </source>
</evidence>
<feature type="region of interest" description="Disordered" evidence="1">
    <location>
        <begin position="138"/>
        <end position="171"/>
    </location>
</feature>
<gene>
    <name evidence="3" type="ORF">SDJN03_11899</name>
</gene>
<feature type="transmembrane region" description="Helical" evidence="2">
    <location>
        <begin position="6"/>
        <end position="32"/>
    </location>
</feature>
<reference evidence="3 4" key="1">
    <citation type="journal article" date="2021" name="Hortic Res">
        <title>The domestication of Cucurbita argyrosperma as revealed by the genome of its wild relative.</title>
        <authorList>
            <person name="Barrera-Redondo J."/>
            <person name="Sanchez-de la Vega G."/>
            <person name="Aguirre-Liguori J.A."/>
            <person name="Castellanos-Morales G."/>
            <person name="Gutierrez-Guerrero Y.T."/>
            <person name="Aguirre-Dugua X."/>
            <person name="Aguirre-Planter E."/>
            <person name="Tenaillon M.I."/>
            <person name="Lira-Saade R."/>
            <person name="Eguiarte L.E."/>
        </authorList>
    </citation>
    <scope>NUCLEOTIDE SEQUENCE [LARGE SCALE GENOMIC DNA]</scope>
    <source>
        <strain evidence="3">JBR-2021</strain>
    </source>
</reference>
<evidence type="ECO:0000256" key="2">
    <source>
        <dbReference type="SAM" id="Phobius"/>
    </source>
</evidence>
<proteinExistence type="predicted"/>
<dbReference type="Proteomes" id="UP000685013">
    <property type="component" value="Chromosome 7"/>
</dbReference>
<keyword evidence="4" id="KW-1185">Reference proteome</keyword>
<organism evidence="3 4">
    <name type="scientific">Cucurbita argyrosperma subsp. sororia</name>
    <dbReference type="NCBI Taxonomy" id="37648"/>
    <lineage>
        <taxon>Eukaryota</taxon>
        <taxon>Viridiplantae</taxon>
        <taxon>Streptophyta</taxon>
        <taxon>Embryophyta</taxon>
        <taxon>Tracheophyta</taxon>
        <taxon>Spermatophyta</taxon>
        <taxon>Magnoliopsida</taxon>
        <taxon>eudicotyledons</taxon>
        <taxon>Gunneridae</taxon>
        <taxon>Pentapetalae</taxon>
        <taxon>rosids</taxon>
        <taxon>fabids</taxon>
        <taxon>Cucurbitales</taxon>
        <taxon>Cucurbitaceae</taxon>
        <taxon>Cucurbiteae</taxon>
        <taxon>Cucurbita</taxon>
    </lineage>
</organism>
<protein>
    <submittedName>
        <fullName evidence="3">Uncharacterized protein</fullName>
    </submittedName>
</protein>
<dbReference type="EMBL" id="JAGKQH010000007">
    <property type="protein sequence ID" value="KAG6595346.1"/>
    <property type="molecule type" value="Genomic_DNA"/>
</dbReference>
<keyword evidence="2" id="KW-1133">Transmembrane helix</keyword>
<keyword evidence="2" id="KW-0472">Membrane</keyword>
<keyword evidence="2" id="KW-0812">Transmembrane</keyword>
<evidence type="ECO:0000313" key="4">
    <source>
        <dbReference type="Proteomes" id="UP000685013"/>
    </source>
</evidence>
<accession>A0AAV6NE58</accession>
<dbReference type="AlphaFoldDB" id="A0AAV6NE58"/>